<reference evidence="2" key="1">
    <citation type="journal article" date="2014" name="Front. Microbiol.">
        <title>High frequency of phylogenetically diverse reductive dehalogenase-homologous genes in deep subseafloor sedimentary metagenomes.</title>
        <authorList>
            <person name="Kawai M."/>
            <person name="Futagami T."/>
            <person name="Toyoda A."/>
            <person name="Takaki Y."/>
            <person name="Nishi S."/>
            <person name="Hori S."/>
            <person name="Arai W."/>
            <person name="Tsubouchi T."/>
            <person name="Morono Y."/>
            <person name="Uchiyama I."/>
            <person name="Ito T."/>
            <person name="Fujiyama A."/>
            <person name="Inagaki F."/>
            <person name="Takami H."/>
        </authorList>
    </citation>
    <scope>NUCLEOTIDE SEQUENCE</scope>
    <source>
        <strain evidence="2">Expedition CK06-06</strain>
    </source>
</reference>
<dbReference type="AlphaFoldDB" id="X1IDC6"/>
<dbReference type="InterPro" id="IPR050256">
    <property type="entry name" value="Glycosyltransferase_2"/>
</dbReference>
<name>X1IDC6_9ZZZZ</name>
<accession>X1IDC6</accession>
<comment type="caution">
    <text evidence="2">The sequence shown here is derived from an EMBL/GenBank/DDBJ whole genome shotgun (WGS) entry which is preliminary data.</text>
</comment>
<evidence type="ECO:0000313" key="2">
    <source>
        <dbReference type="EMBL" id="GAH67275.1"/>
    </source>
</evidence>
<dbReference type="CDD" id="cd04179">
    <property type="entry name" value="DPM_DPG-synthase_like"/>
    <property type="match status" value="1"/>
</dbReference>
<dbReference type="EMBL" id="BARU01032108">
    <property type="protein sequence ID" value="GAH67275.1"/>
    <property type="molecule type" value="Genomic_DNA"/>
</dbReference>
<dbReference type="SUPFAM" id="SSF53448">
    <property type="entry name" value="Nucleotide-diphospho-sugar transferases"/>
    <property type="match status" value="1"/>
</dbReference>
<feature type="domain" description="Glycosyltransferase 2-like" evidence="1">
    <location>
        <begin position="11"/>
        <end position="163"/>
    </location>
</feature>
<gene>
    <name evidence="2" type="ORF">S03H2_50676</name>
</gene>
<organism evidence="2">
    <name type="scientific">marine sediment metagenome</name>
    <dbReference type="NCBI Taxonomy" id="412755"/>
    <lineage>
        <taxon>unclassified sequences</taxon>
        <taxon>metagenomes</taxon>
        <taxon>ecological metagenomes</taxon>
    </lineage>
</organism>
<dbReference type="Pfam" id="PF00535">
    <property type="entry name" value="Glycos_transf_2"/>
    <property type="match status" value="1"/>
</dbReference>
<proteinExistence type="predicted"/>
<feature type="non-terminal residue" evidence="2">
    <location>
        <position position="164"/>
    </location>
</feature>
<dbReference type="Gene3D" id="3.90.550.10">
    <property type="entry name" value="Spore Coat Polysaccharide Biosynthesis Protein SpsA, Chain A"/>
    <property type="match status" value="1"/>
</dbReference>
<dbReference type="InterPro" id="IPR001173">
    <property type="entry name" value="Glyco_trans_2-like"/>
</dbReference>
<protein>
    <recommendedName>
        <fullName evidence="1">Glycosyltransferase 2-like domain-containing protein</fullName>
    </recommendedName>
</protein>
<sequence>MAKPPQPKILVAMPAYNEEKYIGSLVLKARQYGDEVLVVDDGSTDYTAEIARLAGATVIRHKENKGYGAAIQSILAEAKRKAPGVLVLLDADSQHNPEDIPRLVKSISEGSDLVIGSRKLQKDNIPLYRRVGQKVLSYSSYILSKEKLSDSESGFRVFSRKALT</sequence>
<dbReference type="PANTHER" id="PTHR48090">
    <property type="entry name" value="UNDECAPRENYL-PHOSPHATE 4-DEOXY-4-FORMAMIDO-L-ARABINOSE TRANSFERASE-RELATED"/>
    <property type="match status" value="1"/>
</dbReference>
<evidence type="ECO:0000259" key="1">
    <source>
        <dbReference type="Pfam" id="PF00535"/>
    </source>
</evidence>
<dbReference type="PANTHER" id="PTHR48090:SF7">
    <property type="entry name" value="RFBJ PROTEIN"/>
    <property type="match status" value="1"/>
</dbReference>
<dbReference type="InterPro" id="IPR029044">
    <property type="entry name" value="Nucleotide-diphossugar_trans"/>
</dbReference>